<feature type="region of interest" description="Disordered" evidence="1">
    <location>
        <begin position="937"/>
        <end position="965"/>
    </location>
</feature>
<evidence type="ECO:0000256" key="1">
    <source>
        <dbReference type="SAM" id="MobiDB-lite"/>
    </source>
</evidence>
<feature type="region of interest" description="Disordered" evidence="1">
    <location>
        <begin position="619"/>
        <end position="696"/>
    </location>
</feature>
<feature type="compositionally biased region" description="Low complexity" evidence="1">
    <location>
        <begin position="937"/>
        <end position="946"/>
    </location>
</feature>
<dbReference type="PROSITE" id="PS50829">
    <property type="entry name" value="GYF"/>
    <property type="match status" value="1"/>
</dbReference>
<feature type="compositionally biased region" description="Low complexity" evidence="1">
    <location>
        <begin position="15"/>
        <end position="25"/>
    </location>
</feature>
<organism evidence="3 4">
    <name type="scientific">Agaricus bisporus var. burnettii</name>
    <dbReference type="NCBI Taxonomy" id="192524"/>
    <lineage>
        <taxon>Eukaryota</taxon>
        <taxon>Fungi</taxon>
        <taxon>Dikarya</taxon>
        <taxon>Basidiomycota</taxon>
        <taxon>Agaricomycotina</taxon>
        <taxon>Agaricomycetes</taxon>
        <taxon>Agaricomycetidae</taxon>
        <taxon>Agaricales</taxon>
        <taxon>Agaricineae</taxon>
        <taxon>Agaricaceae</taxon>
        <taxon>Agaricus</taxon>
    </lineage>
</organism>
<protein>
    <recommendedName>
        <fullName evidence="2">GYF domain-containing protein</fullName>
    </recommendedName>
</protein>
<feature type="compositionally biased region" description="Polar residues" evidence="1">
    <location>
        <begin position="865"/>
        <end position="879"/>
    </location>
</feature>
<dbReference type="InterPro" id="IPR003169">
    <property type="entry name" value="GYF"/>
</dbReference>
<dbReference type="PANTHER" id="PTHR14445:SF36">
    <property type="entry name" value="FI03272P-RELATED"/>
    <property type="match status" value="1"/>
</dbReference>
<feature type="compositionally biased region" description="Polar residues" evidence="1">
    <location>
        <begin position="132"/>
        <end position="151"/>
    </location>
</feature>
<dbReference type="InterPro" id="IPR051640">
    <property type="entry name" value="GRB10-interact_GYF"/>
</dbReference>
<feature type="region of interest" description="Disordered" evidence="1">
    <location>
        <begin position="435"/>
        <end position="471"/>
    </location>
</feature>
<feature type="compositionally biased region" description="Polar residues" evidence="1">
    <location>
        <begin position="168"/>
        <end position="189"/>
    </location>
</feature>
<dbReference type="PANTHER" id="PTHR14445">
    <property type="entry name" value="GRB10 INTERACTING GYF PROTEIN"/>
    <property type="match status" value="1"/>
</dbReference>
<dbReference type="EMBL" id="JABXXO010000001">
    <property type="protein sequence ID" value="KAF7784556.1"/>
    <property type="molecule type" value="Genomic_DNA"/>
</dbReference>
<comment type="caution">
    <text evidence="3">The sequence shown here is derived from an EMBL/GenBank/DDBJ whole genome shotgun (WGS) entry which is preliminary data.</text>
</comment>
<feature type="region of interest" description="Disordered" evidence="1">
    <location>
        <begin position="1"/>
        <end position="59"/>
    </location>
</feature>
<evidence type="ECO:0000259" key="2">
    <source>
        <dbReference type="PROSITE" id="PS50829"/>
    </source>
</evidence>
<evidence type="ECO:0000313" key="3">
    <source>
        <dbReference type="EMBL" id="KAF7784556.1"/>
    </source>
</evidence>
<dbReference type="SMART" id="SM00444">
    <property type="entry name" value="GYF"/>
    <property type="match status" value="1"/>
</dbReference>
<feature type="compositionally biased region" description="Basic and acidic residues" evidence="1">
    <location>
        <begin position="156"/>
        <end position="167"/>
    </location>
</feature>
<feature type="compositionally biased region" description="Polar residues" evidence="1">
    <location>
        <begin position="629"/>
        <end position="657"/>
    </location>
</feature>
<feature type="compositionally biased region" description="Basic and acidic residues" evidence="1">
    <location>
        <begin position="237"/>
        <end position="252"/>
    </location>
</feature>
<feature type="compositionally biased region" description="Polar residues" evidence="1">
    <location>
        <begin position="665"/>
        <end position="679"/>
    </location>
</feature>
<dbReference type="SUPFAM" id="SSF55277">
    <property type="entry name" value="GYF domain"/>
    <property type="match status" value="1"/>
</dbReference>
<sequence length="1143" mass="122544">MSTTAMHFGPEWMRPKQQQQGVARPQQPPSPTPPSALSTYSALVSSVPPPPTEHHDEVHPFRYSKEDLFKIYKDGGGRTGLGLEVERWEGVVREHGNEPIGLREMGETEKKLFAGPLNSDLRRRQSTDYLSPLSTANLSSSGARLNHNSPAVGSPMRERFGKRRDSNADSPNLTLPKKQSLSSLQTSVMSPREVGLPSPRNRIGHTPSFDGVLNGGDSWVARRRASDALPKPGTHAGENDSSERADKIKEVKEEDNDGAGSSRNSPSGLPDNGASGGNEPDRARGMKDMANVTGGIGQLSLNTDVSSLVENTQNQSAIGALPGLTDLASVEWSYKDPTGTIQGPFRADLMQKWCDDGYFTPDLPMKRTHLDTIWSTLEQLRRRCGSDRIFLTPLQPAPPGLVLRNHSPSQYDQIVNGPYQPAPIRSLRTSTLESYISTGSNHSESPSSSFGAGRFGDSSPEPNAFGGRSTGNQFYSGDHASGTRVSGFQTTPEIPSAFTGRRGPHAESPVDGSFSVRPGGFGGFGLTQPFNSGQGPWRTPSNNFTAGYEPIGTAHEPHALVGLQQNFANTGLAINYNGLQHSQDTAADSSQLMPVSYVTGLDHTSHVEDQYGGFNPALGTSHDQHYPPVTQQFNAIPSQPSSLDPSAQINSQTQQSPWPDATKSFDPQSTVVNGMSQQVSVPPQNSTQNQSQSAGSIAIPKDASPWVIASHGPVDSAWNESVVDPPVTHEAPASRDTQQVVIETDPVIASTSPSTEIRTEVESAEASSTPAPPVTKPSLSGKSRKNKEPQATALSVPAPQSEITSPYPPTSKPVWQKEEEAKKTISLREIQEAEVKRMEARKAAERERERAARTAAVSEKEDIQAFTTSWGLPTSQAGSRNGPLPAKETSSSPVVAPIPPVWTNPSKIAPSKKTMKEILEEEEKRKKTAVSQTSIAAAVAASSPRRSQVEHAKVPTPISGGAWTTVGPNGKTNLATIASLPAKPLVPAPVVTTPRSSGPPQSRPAPPATKSASTVGNRVEDVTPSHEFLNWLSDSLKGLNKSVSVEEIMNMLLTFPIEADASIHEIISETIYTNSTTMDGRRFADEFVSRRKVDAVTHAKNGGSTKGPAKPVSIADVVKAVPKVTQPEWGFKVVNKKKKGGRS</sequence>
<accession>A0A8H7KL86</accession>
<dbReference type="GO" id="GO:0005829">
    <property type="term" value="C:cytosol"/>
    <property type="evidence" value="ECO:0007669"/>
    <property type="project" value="TreeGrafter"/>
</dbReference>
<reference evidence="3 4" key="1">
    <citation type="journal article" name="Sci. Rep.">
        <title>Telomere-to-telomere assembled and centromere annotated genomes of the two main subspecies of the button mushroom Agaricus bisporus reveal especially polymorphic chromosome ends.</title>
        <authorList>
            <person name="Sonnenberg A.S.M."/>
            <person name="Sedaghat-Telgerd N."/>
            <person name="Lavrijssen B."/>
            <person name="Ohm R.A."/>
            <person name="Hendrickx P.M."/>
            <person name="Scholtmeijer K."/>
            <person name="Baars J.J.P."/>
            <person name="van Peer A."/>
        </authorList>
    </citation>
    <scope>NUCLEOTIDE SEQUENCE [LARGE SCALE GENOMIC DNA]</scope>
    <source>
        <strain evidence="3 4">H119_p4</strain>
    </source>
</reference>
<feature type="region of interest" description="Disordered" evidence="1">
    <location>
        <begin position="724"/>
        <end position="822"/>
    </location>
</feature>
<feature type="region of interest" description="Disordered" evidence="1">
    <location>
        <begin position="990"/>
        <end position="1017"/>
    </location>
</feature>
<dbReference type="Gene3D" id="3.30.1490.40">
    <property type="match status" value="1"/>
</dbReference>
<evidence type="ECO:0000313" key="4">
    <source>
        <dbReference type="Proteomes" id="UP000629468"/>
    </source>
</evidence>
<proteinExistence type="predicted"/>
<feature type="region of interest" description="Disordered" evidence="1">
    <location>
        <begin position="132"/>
        <end position="288"/>
    </location>
</feature>
<dbReference type="Proteomes" id="UP000629468">
    <property type="component" value="Unassembled WGS sequence"/>
</dbReference>
<dbReference type="AlphaFoldDB" id="A0A8H7KL86"/>
<feature type="compositionally biased region" description="Polar residues" evidence="1">
    <location>
        <begin position="435"/>
        <end position="450"/>
    </location>
</feature>
<dbReference type="Pfam" id="PF02213">
    <property type="entry name" value="GYF"/>
    <property type="match status" value="1"/>
</dbReference>
<feature type="domain" description="GYF" evidence="2">
    <location>
        <begin position="329"/>
        <end position="381"/>
    </location>
</feature>
<gene>
    <name evidence="3" type="ORF">Agabi119p4_721</name>
</gene>
<feature type="compositionally biased region" description="Low complexity" evidence="1">
    <location>
        <begin position="680"/>
        <end position="693"/>
    </location>
</feature>
<feature type="compositionally biased region" description="Basic and acidic residues" evidence="1">
    <location>
        <begin position="841"/>
        <end position="863"/>
    </location>
</feature>
<feature type="region of interest" description="Disordered" evidence="1">
    <location>
        <begin position="841"/>
        <end position="909"/>
    </location>
</feature>
<name>A0A8H7KL86_AGABI</name>
<dbReference type="InterPro" id="IPR035445">
    <property type="entry name" value="GYF-like_dom_sf"/>
</dbReference>